<dbReference type="RefSeq" id="WP_136060313.1">
    <property type="nucleotide sequence ID" value="NZ_CAAHFH010000001.1"/>
</dbReference>
<dbReference type="Proteomes" id="UP000346198">
    <property type="component" value="Unassembled WGS sequence"/>
</dbReference>
<keyword evidence="1" id="KW-1133">Transmembrane helix</keyword>
<accession>A0A6C2UFE3</accession>
<keyword evidence="1" id="KW-0472">Membrane</keyword>
<feature type="transmembrane region" description="Helical" evidence="1">
    <location>
        <begin position="20"/>
        <end position="42"/>
    </location>
</feature>
<evidence type="ECO:0000256" key="1">
    <source>
        <dbReference type="SAM" id="Phobius"/>
    </source>
</evidence>
<gene>
    <name evidence="2" type="ORF">SCARR_00918</name>
</gene>
<organism evidence="2 3">
    <name type="scientific">Pontiella sulfatireligans</name>
    <dbReference type="NCBI Taxonomy" id="2750658"/>
    <lineage>
        <taxon>Bacteria</taxon>
        <taxon>Pseudomonadati</taxon>
        <taxon>Kiritimatiellota</taxon>
        <taxon>Kiritimatiellia</taxon>
        <taxon>Kiritimatiellales</taxon>
        <taxon>Pontiellaceae</taxon>
        <taxon>Pontiella</taxon>
    </lineage>
</organism>
<sequence>MSTLLRKQFLTKHAKSSAALISLGIHAVLIVLALSFVAVTVIQKDDQVFEAVPVKRPNIRLKKLQVPVNIKRRKTQKPKLRKRIVVQPKLNQVMPDIKMPEITGLKGGMGNAAGAGLGGAGGLGFSMPEMKLFGVKSRGEKVFIILDASGFMMTDKMGGIPAYTIIKSELVRILEGLNSTVLFNIAIYGGGDVALFPSLVPANAENVAKVGEWLKPLNAVTKGMGDKDYGAKTRGKGGVGIGGDLKVEPLTNTPGDWARPALLGMRQQADVVFLLTCRWGLIRGHAKTRSIDWSESDEQRFKENVAKAKSLFRKDNSNRRAKGKPPRVIAGGDNALLRAYVPSARLKPSSKTFHNYSPKEMAEAFGNIQAERKAEALTKSGVGEKGKNKFSFNVIHFVSENAGSGKEEKFVKLTNLTHGEYSRVKGMAAIQSYVSENVE</sequence>
<proteinExistence type="predicted"/>
<evidence type="ECO:0000313" key="2">
    <source>
        <dbReference type="EMBL" id="VGO18865.1"/>
    </source>
</evidence>
<evidence type="ECO:0008006" key="4">
    <source>
        <dbReference type="Google" id="ProtNLM"/>
    </source>
</evidence>
<protein>
    <recommendedName>
        <fullName evidence="4">VWFA domain-containing protein</fullName>
    </recommendedName>
</protein>
<evidence type="ECO:0000313" key="3">
    <source>
        <dbReference type="Proteomes" id="UP000346198"/>
    </source>
</evidence>
<dbReference type="EMBL" id="CAAHFH010000001">
    <property type="protein sequence ID" value="VGO18865.1"/>
    <property type="molecule type" value="Genomic_DNA"/>
</dbReference>
<name>A0A6C2UFE3_9BACT</name>
<dbReference type="AlphaFoldDB" id="A0A6C2UFE3"/>
<keyword evidence="1" id="KW-0812">Transmembrane</keyword>
<keyword evidence="3" id="KW-1185">Reference proteome</keyword>
<reference evidence="2 3" key="1">
    <citation type="submission" date="2019-04" db="EMBL/GenBank/DDBJ databases">
        <authorList>
            <person name="Van Vliet M D."/>
        </authorList>
    </citation>
    <scope>NUCLEOTIDE SEQUENCE [LARGE SCALE GENOMIC DNA]</scope>
    <source>
        <strain evidence="2 3">F21</strain>
    </source>
</reference>